<name>A0AAW1TN97_9CUCU</name>
<proteinExistence type="predicted"/>
<sequence length="74" mass="7920">MLRIFFLIAATSVVLGLPVDQTLNLEHVRETSSVTVVPIVSEDFSNKGDGSKNFGSVSGDGTTVQEEGYDIFIA</sequence>
<keyword evidence="1" id="KW-0732">Signal</keyword>
<reference evidence="2 3" key="1">
    <citation type="submission" date="2023-03" db="EMBL/GenBank/DDBJ databases">
        <title>Genome insight into feeding habits of ladybird beetles.</title>
        <authorList>
            <person name="Li H.-S."/>
            <person name="Huang Y.-H."/>
            <person name="Pang H."/>
        </authorList>
    </citation>
    <scope>NUCLEOTIDE SEQUENCE [LARGE SCALE GENOMIC DNA]</scope>
    <source>
        <strain evidence="2">SYSU_2023b</strain>
        <tissue evidence="2">Whole body</tissue>
    </source>
</reference>
<evidence type="ECO:0000313" key="3">
    <source>
        <dbReference type="Proteomes" id="UP001431783"/>
    </source>
</evidence>
<comment type="caution">
    <text evidence="2">The sequence shown here is derived from an EMBL/GenBank/DDBJ whole genome shotgun (WGS) entry which is preliminary data.</text>
</comment>
<keyword evidence="3" id="KW-1185">Reference proteome</keyword>
<dbReference type="AlphaFoldDB" id="A0AAW1TN97"/>
<feature type="chain" id="PRO_5043934780" description="RxLR effector protein" evidence="1">
    <location>
        <begin position="17"/>
        <end position="74"/>
    </location>
</feature>
<dbReference type="EMBL" id="JARQZJ010000001">
    <property type="protein sequence ID" value="KAK9869769.1"/>
    <property type="molecule type" value="Genomic_DNA"/>
</dbReference>
<evidence type="ECO:0000256" key="1">
    <source>
        <dbReference type="SAM" id="SignalP"/>
    </source>
</evidence>
<feature type="signal peptide" evidence="1">
    <location>
        <begin position="1"/>
        <end position="16"/>
    </location>
</feature>
<evidence type="ECO:0000313" key="2">
    <source>
        <dbReference type="EMBL" id="KAK9869769.1"/>
    </source>
</evidence>
<gene>
    <name evidence="2" type="ORF">WA026_003501</name>
</gene>
<dbReference type="Proteomes" id="UP001431783">
    <property type="component" value="Unassembled WGS sequence"/>
</dbReference>
<evidence type="ECO:0008006" key="4">
    <source>
        <dbReference type="Google" id="ProtNLM"/>
    </source>
</evidence>
<organism evidence="2 3">
    <name type="scientific">Henosepilachna vigintioctopunctata</name>
    <dbReference type="NCBI Taxonomy" id="420089"/>
    <lineage>
        <taxon>Eukaryota</taxon>
        <taxon>Metazoa</taxon>
        <taxon>Ecdysozoa</taxon>
        <taxon>Arthropoda</taxon>
        <taxon>Hexapoda</taxon>
        <taxon>Insecta</taxon>
        <taxon>Pterygota</taxon>
        <taxon>Neoptera</taxon>
        <taxon>Endopterygota</taxon>
        <taxon>Coleoptera</taxon>
        <taxon>Polyphaga</taxon>
        <taxon>Cucujiformia</taxon>
        <taxon>Coccinelloidea</taxon>
        <taxon>Coccinellidae</taxon>
        <taxon>Epilachninae</taxon>
        <taxon>Epilachnini</taxon>
        <taxon>Henosepilachna</taxon>
    </lineage>
</organism>
<protein>
    <recommendedName>
        <fullName evidence="4">RxLR effector protein</fullName>
    </recommendedName>
</protein>
<accession>A0AAW1TN97</accession>